<evidence type="ECO:0000313" key="2">
    <source>
        <dbReference type="Proteomes" id="UP000827872"/>
    </source>
</evidence>
<comment type="caution">
    <text evidence="1">The sequence shown here is derived from an EMBL/GenBank/DDBJ whole genome shotgun (WGS) entry which is preliminary data.</text>
</comment>
<keyword evidence="2" id="KW-1185">Reference proteome</keyword>
<protein>
    <submittedName>
        <fullName evidence="1">Uncharacterized protein</fullName>
    </submittedName>
</protein>
<dbReference type="Proteomes" id="UP000827872">
    <property type="component" value="Linkage Group LG02"/>
</dbReference>
<organism evidence="1 2">
    <name type="scientific">Sphaerodactylus townsendi</name>
    <dbReference type="NCBI Taxonomy" id="933632"/>
    <lineage>
        <taxon>Eukaryota</taxon>
        <taxon>Metazoa</taxon>
        <taxon>Chordata</taxon>
        <taxon>Craniata</taxon>
        <taxon>Vertebrata</taxon>
        <taxon>Euteleostomi</taxon>
        <taxon>Lepidosauria</taxon>
        <taxon>Squamata</taxon>
        <taxon>Bifurcata</taxon>
        <taxon>Gekkota</taxon>
        <taxon>Sphaerodactylidae</taxon>
        <taxon>Sphaerodactylus</taxon>
    </lineage>
</organism>
<dbReference type="EMBL" id="CM037615">
    <property type="protein sequence ID" value="KAH8014240.1"/>
    <property type="molecule type" value="Genomic_DNA"/>
</dbReference>
<proteinExistence type="predicted"/>
<sequence length="109" mass="12140">MCHQLISVSLGGIAGSLSLSLHHISGKCHVFQDLEKNVSCSWYHSVNELSKVKFCEALCVSKFQEATHRCSDVSWQYRSGTLLDGLLHCNGNIDSYLKQGSGLWTGEHW</sequence>
<evidence type="ECO:0000313" key="1">
    <source>
        <dbReference type="EMBL" id="KAH8014240.1"/>
    </source>
</evidence>
<accession>A0ACB8G3Z5</accession>
<gene>
    <name evidence="1" type="ORF">K3G42_027809</name>
</gene>
<reference evidence="1" key="1">
    <citation type="submission" date="2021-08" db="EMBL/GenBank/DDBJ databases">
        <title>The first chromosome-level gecko genome reveals the dynamic sex chromosomes of Neotropical dwarf geckos (Sphaerodactylidae: Sphaerodactylus).</title>
        <authorList>
            <person name="Pinto B.J."/>
            <person name="Keating S.E."/>
            <person name="Gamble T."/>
        </authorList>
    </citation>
    <scope>NUCLEOTIDE SEQUENCE</scope>
    <source>
        <strain evidence="1">TG3544</strain>
    </source>
</reference>
<name>A0ACB8G3Z5_9SAUR</name>